<dbReference type="GO" id="GO:0005739">
    <property type="term" value="C:mitochondrion"/>
    <property type="evidence" value="ECO:0007669"/>
    <property type="project" value="UniProtKB-ARBA"/>
</dbReference>
<dbReference type="EMBL" id="KZ819188">
    <property type="protein sequence ID" value="PWZ02497.1"/>
    <property type="molecule type" value="Genomic_DNA"/>
</dbReference>
<keyword evidence="3" id="KW-1133">Transmembrane helix</keyword>
<evidence type="ECO:0000256" key="2">
    <source>
        <dbReference type="SAM" id="MobiDB-lite"/>
    </source>
</evidence>
<accession>A0A317XW11</accession>
<dbReference type="Pfam" id="PF02582">
    <property type="entry name" value="DUF155"/>
    <property type="match status" value="1"/>
</dbReference>
<dbReference type="PANTHER" id="PTHR16255">
    <property type="entry name" value="REQUIRED FOR MEIOTIC NUCLEAR DIVISION PROTEIN 1 HOMOLOG"/>
    <property type="match status" value="1"/>
</dbReference>
<feature type="compositionally biased region" description="Low complexity" evidence="2">
    <location>
        <begin position="392"/>
        <end position="401"/>
    </location>
</feature>
<evidence type="ECO:0000256" key="3">
    <source>
        <dbReference type="SAM" id="Phobius"/>
    </source>
</evidence>
<comment type="similarity">
    <text evidence="1">Belongs to the RMD1/sif2 family.</text>
</comment>
<keyword evidence="3" id="KW-0472">Membrane</keyword>
<protein>
    <recommendedName>
        <fullName evidence="4">DUF155 domain-containing protein</fullName>
    </recommendedName>
</protein>
<evidence type="ECO:0000313" key="5">
    <source>
        <dbReference type="EMBL" id="PWZ02497.1"/>
    </source>
</evidence>
<evidence type="ECO:0000313" key="6">
    <source>
        <dbReference type="Proteomes" id="UP000246740"/>
    </source>
</evidence>
<dbReference type="OrthoDB" id="242766at2759"/>
<evidence type="ECO:0000259" key="4">
    <source>
        <dbReference type="Pfam" id="PF02582"/>
    </source>
</evidence>
<dbReference type="InterPro" id="IPR003734">
    <property type="entry name" value="DUF155"/>
</dbReference>
<proteinExistence type="inferred from homology"/>
<organism evidence="5 6">
    <name type="scientific">Testicularia cyperi</name>
    <dbReference type="NCBI Taxonomy" id="1882483"/>
    <lineage>
        <taxon>Eukaryota</taxon>
        <taxon>Fungi</taxon>
        <taxon>Dikarya</taxon>
        <taxon>Basidiomycota</taxon>
        <taxon>Ustilaginomycotina</taxon>
        <taxon>Ustilaginomycetes</taxon>
        <taxon>Ustilaginales</taxon>
        <taxon>Anthracoideaceae</taxon>
        <taxon>Testicularia</taxon>
    </lineage>
</organism>
<reference evidence="5 6" key="1">
    <citation type="journal article" date="2018" name="Mol. Biol. Evol.">
        <title>Broad Genomic Sampling Reveals a Smut Pathogenic Ancestry of the Fungal Clade Ustilaginomycotina.</title>
        <authorList>
            <person name="Kijpornyongpan T."/>
            <person name="Mondo S.J."/>
            <person name="Barry K."/>
            <person name="Sandor L."/>
            <person name="Lee J."/>
            <person name="Lipzen A."/>
            <person name="Pangilinan J."/>
            <person name="LaButti K."/>
            <person name="Hainaut M."/>
            <person name="Henrissat B."/>
            <person name="Grigoriev I.V."/>
            <person name="Spatafora J.W."/>
            <person name="Aime M.C."/>
        </authorList>
    </citation>
    <scope>NUCLEOTIDE SEQUENCE [LARGE SCALE GENOMIC DNA]</scope>
    <source>
        <strain evidence="5 6">MCA 3645</strain>
    </source>
</reference>
<dbReference type="InParanoid" id="A0A317XW11"/>
<sequence>MFRAVVTELPCAAYFFLFFLSLFCGFFQTGTLPPLVAVPAARNLCFLHLDFPPWSGLTVSHLPLLYLTASPDSDKCHTMLPSLRMSARLAARTSSSAPSRIALAFVPTRSFAASTRPHARDEFAKKKSHTSSKSTADASISATQQSASQAAQAPLSSSSSGVAGTPISKPVQISYNPPNKGASGGGSITLNLPPNLMEAMSRKKAGPPAKSSSARAKAQASKALRETLLQPNTGEVFAWATAYSYSFSELIRSGRLPSNYRIFEDNEVIHIPQWPIPTSSSSSSPSSPAATGASSSPSSSPSNGSGRGEIFIFRSGSYVTWGLDQEQSGRFLRSVIQGRDLQYQVEVGRYAQIGDEAMDYLYASSQPTRVQGDIIVIGQAPKSFDAENENGDATASSTPSDAAEDLHDDTSAVAMASSGSSASASTASTSGSGSATTPYTSFGTEWTPALARLAFSQGLARSARLSVQESSLSRFLTTVSSIPSQLETVGKVPLSRTSVIKHMGTLLRLRQTANLDRDNFYDEPEVYWENSRLEDHYRSICHELDISQRFETLNEKLDHCENLLGVVRALLTESTTHRMELIIIALIAFEATLALISHDWLPTPSNIADWYSAMSSHFAPSSAPSPAPVSPAAATAAAPSVAQLEPAPVTNSHTHQV</sequence>
<feature type="compositionally biased region" description="Low complexity" evidence="2">
    <location>
        <begin position="131"/>
        <end position="160"/>
    </location>
</feature>
<dbReference type="GO" id="GO:0070131">
    <property type="term" value="P:positive regulation of mitochondrial translation"/>
    <property type="evidence" value="ECO:0007669"/>
    <property type="project" value="TreeGrafter"/>
</dbReference>
<dbReference type="PANTHER" id="PTHR16255:SF1">
    <property type="entry name" value="REQUIRED FOR MEIOTIC NUCLEAR DIVISION PROTEIN 1 HOMOLOG"/>
    <property type="match status" value="1"/>
</dbReference>
<gene>
    <name evidence="5" type="ORF">BCV70DRAFT_196739</name>
</gene>
<dbReference type="Proteomes" id="UP000246740">
    <property type="component" value="Unassembled WGS sequence"/>
</dbReference>
<feature type="domain" description="DUF155" evidence="4">
    <location>
        <begin position="310"/>
        <end position="554"/>
    </location>
</feature>
<dbReference type="AlphaFoldDB" id="A0A317XW11"/>
<name>A0A317XW11_9BASI</name>
<keyword evidence="6" id="KW-1185">Reference proteome</keyword>
<feature type="region of interest" description="Disordered" evidence="2">
    <location>
        <begin position="277"/>
        <end position="305"/>
    </location>
</feature>
<feature type="region of interest" description="Disordered" evidence="2">
    <location>
        <begin position="116"/>
        <end position="193"/>
    </location>
</feature>
<feature type="compositionally biased region" description="Low complexity" evidence="2">
    <location>
        <begin position="411"/>
        <end position="437"/>
    </location>
</feature>
<dbReference type="InterPro" id="IPR051624">
    <property type="entry name" value="RMD1/Sad1-interacting"/>
</dbReference>
<keyword evidence="3" id="KW-0812">Transmembrane</keyword>
<evidence type="ECO:0000256" key="1">
    <source>
        <dbReference type="ARBA" id="ARBA00008306"/>
    </source>
</evidence>
<feature type="compositionally biased region" description="Low complexity" evidence="2">
    <location>
        <begin position="277"/>
        <end position="304"/>
    </location>
</feature>
<feature type="transmembrane region" description="Helical" evidence="3">
    <location>
        <begin position="12"/>
        <end position="36"/>
    </location>
</feature>
<feature type="region of interest" description="Disordered" evidence="2">
    <location>
        <begin position="385"/>
        <end position="438"/>
    </location>
</feature>